<evidence type="ECO:0000256" key="1">
    <source>
        <dbReference type="ARBA" id="ARBA00006767"/>
    </source>
</evidence>
<dbReference type="PROSITE" id="PS50126">
    <property type="entry name" value="S1"/>
    <property type="match status" value="4"/>
</dbReference>
<dbReference type="PRINTS" id="PR00681">
    <property type="entry name" value="RIBOSOMALS1"/>
</dbReference>
<evidence type="ECO:0000256" key="4">
    <source>
        <dbReference type="ARBA" id="ARBA00025604"/>
    </source>
</evidence>
<dbReference type="FunFam" id="2.40.50.140:FF:000039">
    <property type="entry name" value="30S ribosomal protein S1"/>
    <property type="match status" value="1"/>
</dbReference>
<dbReference type="SUPFAM" id="SSF50249">
    <property type="entry name" value="Nucleic acid-binding proteins"/>
    <property type="match status" value="4"/>
</dbReference>
<evidence type="ECO:0000256" key="2">
    <source>
        <dbReference type="ARBA" id="ARBA00022980"/>
    </source>
</evidence>
<dbReference type="Pfam" id="PF00575">
    <property type="entry name" value="S1"/>
    <property type="match status" value="4"/>
</dbReference>
<accession>A0A2M8NYJ6</accession>
<dbReference type="Gene3D" id="2.40.50.140">
    <property type="entry name" value="Nucleic acid-binding proteins"/>
    <property type="match status" value="4"/>
</dbReference>
<comment type="function">
    <text evidence="4">Binds mRNA; thus facilitating recognition of the initiation point. It is needed to translate mRNA with a short Shine-Dalgarno (SD) purine-rich sequence.</text>
</comment>
<dbReference type="InterPro" id="IPR012340">
    <property type="entry name" value="NA-bd_OB-fold"/>
</dbReference>
<organism evidence="7 8">
    <name type="scientific">Candidatus Thermofonsia Clade 1 bacterium</name>
    <dbReference type="NCBI Taxonomy" id="2364210"/>
    <lineage>
        <taxon>Bacteria</taxon>
        <taxon>Bacillati</taxon>
        <taxon>Chloroflexota</taxon>
        <taxon>Candidatus Thermofontia</taxon>
        <taxon>Candidatus Thermofonsia Clade 1</taxon>
    </lineage>
</organism>
<feature type="compositionally biased region" description="Basic residues" evidence="5">
    <location>
        <begin position="480"/>
        <end position="493"/>
    </location>
</feature>
<sequence>MKHQYPCCTENVCQMESNMPVASESEPKPIEAEPTALAPNGEAAPVAASHAVAERDPQAELSPDGALRPEAAAPSPNSASESAPVAESTALTAELLEAHAEPKLRKGDIVEGVVAETSPTEILIDLGMKTEGVIAGKELDRMDKETLDRLKKGARVSVYVLNPERDGRVILSLSRAAEEQDWRKAEELRQSGEIFHGKVDGYNKGGLIVRLGRVRGFVPESHVSRERRDRAKGADPQEKWDAMRGEDIAVKVMEVDRARNRLILSEREAMPAVRKSRKKRLLEELQVGERRTGRVKSISDFGAFVDVGGADGLVHLTEISWKHIAHPKEVLQVGQEVQVEVISVDRERERIGLSIKRCEEDPWSVVARTYKIGQLMQGTVTKLTKFGAFARLVDNPEVEGLIHISELAPQRVGHPKDVVKEGDVLTLRVIKIDAEQRRLGLSLKKVTSPDYAEADYRRAMEPDFADFEAASLKEEERRRSERKKGKRGGKRNRPNYDDEDEY</sequence>
<comment type="similarity">
    <text evidence="1">Belongs to the bacterial ribosomal protein bS1 family.</text>
</comment>
<dbReference type="FunFam" id="2.40.50.140:FF:000103">
    <property type="entry name" value="protein RRP5 homolog"/>
    <property type="match status" value="1"/>
</dbReference>
<dbReference type="PANTHER" id="PTHR10724:SF7">
    <property type="entry name" value="SMALL RIBOSOMAL SUBUNIT PROTEIN BS1C"/>
    <property type="match status" value="1"/>
</dbReference>
<dbReference type="SMART" id="SM00316">
    <property type="entry name" value="S1"/>
    <property type="match status" value="4"/>
</dbReference>
<feature type="domain" description="S1 motif" evidence="6">
    <location>
        <begin position="107"/>
        <end position="174"/>
    </location>
</feature>
<evidence type="ECO:0000256" key="5">
    <source>
        <dbReference type="SAM" id="MobiDB-lite"/>
    </source>
</evidence>
<feature type="compositionally biased region" description="Low complexity" evidence="5">
    <location>
        <begin position="69"/>
        <end position="88"/>
    </location>
</feature>
<feature type="domain" description="S1 motif" evidence="6">
    <location>
        <begin position="288"/>
        <end position="356"/>
    </location>
</feature>
<evidence type="ECO:0000256" key="3">
    <source>
        <dbReference type="ARBA" id="ARBA00023274"/>
    </source>
</evidence>
<feature type="region of interest" description="Disordered" evidence="5">
    <location>
        <begin position="469"/>
        <end position="502"/>
    </location>
</feature>
<evidence type="ECO:0000259" key="6">
    <source>
        <dbReference type="PROSITE" id="PS50126"/>
    </source>
</evidence>
<evidence type="ECO:0000313" key="8">
    <source>
        <dbReference type="Proteomes" id="UP000228921"/>
    </source>
</evidence>
<protein>
    <submittedName>
        <fullName evidence="7">30S ribosomal protein S1</fullName>
    </submittedName>
</protein>
<gene>
    <name evidence="7" type="ORF">CUN51_08140</name>
</gene>
<dbReference type="GO" id="GO:0003729">
    <property type="term" value="F:mRNA binding"/>
    <property type="evidence" value="ECO:0007669"/>
    <property type="project" value="TreeGrafter"/>
</dbReference>
<dbReference type="EMBL" id="PGTK01000011">
    <property type="protein sequence ID" value="PJF30368.1"/>
    <property type="molecule type" value="Genomic_DNA"/>
</dbReference>
<dbReference type="InterPro" id="IPR035104">
    <property type="entry name" value="Ribosomal_protein_S1-like"/>
</dbReference>
<dbReference type="GO" id="GO:0006412">
    <property type="term" value="P:translation"/>
    <property type="evidence" value="ECO:0007669"/>
    <property type="project" value="TreeGrafter"/>
</dbReference>
<dbReference type="GO" id="GO:0005840">
    <property type="term" value="C:ribosome"/>
    <property type="evidence" value="ECO:0007669"/>
    <property type="project" value="UniProtKB-KW"/>
</dbReference>
<dbReference type="CDD" id="cd05688">
    <property type="entry name" value="S1_RPS1_repeat_ec3"/>
    <property type="match status" value="1"/>
</dbReference>
<dbReference type="AlphaFoldDB" id="A0A2M8NYJ6"/>
<keyword evidence="3" id="KW-0687">Ribonucleoprotein</keyword>
<feature type="domain" description="S1 motif" evidence="6">
    <location>
        <begin position="192"/>
        <end position="267"/>
    </location>
</feature>
<feature type="domain" description="S1 motif" evidence="6">
    <location>
        <begin position="373"/>
        <end position="444"/>
    </location>
</feature>
<dbReference type="GO" id="GO:0003735">
    <property type="term" value="F:structural constituent of ribosome"/>
    <property type="evidence" value="ECO:0007669"/>
    <property type="project" value="TreeGrafter"/>
</dbReference>
<dbReference type="InterPro" id="IPR050437">
    <property type="entry name" value="Ribos_protein_bS1-like"/>
</dbReference>
<comment type="caution">
    <text evidence="7">The sequence shown here is derived from an EMBL/GenBank/DDBJ whole genome shotgun (WGS) entry which is preliminary data.</text>
</comment>
<evidence type="ECO:0000313" key="7">
    <source>
        <dbReference type="EMBL" id="PJF30368.1"/>
    </source>
</evidence>
<dbReference type="CDD" id="cd04465">
    <property type="entry name" value="S1_RPS1_repeat_ec2_hs2"/>
    <property type="match status" value="1"/>
</dbReference>
<proteinExistence type="inferred from homology"/>
<dbReference type="InterPro" id="IPR003029">
    <property type="entry name" value="S1_domain"/>
</dbReference>
<name>A0A2M8NYJ6_9CHLR</name>
<dbReference type="Proteomes" id="UP000228921">
    <property type="component" value="Unassembled WGS sequence"/>
</dbReference>
<keyword evidence="2 7" id="KW-0689">Ribosomal protein</keyword>
<dbReference type="PANTHER" id="PTHR10724">
    <property type="entry name" value="30S RIBOSOMAL PROTEIN S1"/>
    <property type="match status" value="1"/>
</dbReference>
<reference evidence="7 8" key="1">
    <citation type="submission" date="2017-11" db="EMBL/GenBank/DDBJ databases">
        <title>Evolution of Phototrophy in the Chloroflexi Phylum Driven by Horizontal Gene Transfer.</title>
        <authorList>
            <person name="Ward L.M."/>
            <person name="Hemp J."/>
            <person name="Shih P.M."/>
            <person name="Mcglynn S.E."/>
            <person name="Fischer W."/>
        </authorList>
    </citation>
    <scope>NUCLEOTIDE SEQUENCE [LARGE SCALE GENOMIC DNA]</scope>
    <source>
        <strain evidence="7">CP2_2F</strain>
    </source>
</reference>
<feature type="region of interest" description="Disordered" evidence="5">
    <location>
        <begin position="18"/>
        <end position="88"/>
    </location>
</feature>